<evidence type="ECO:0000313" key="2">
    <source>
        <dbReference type="Proteomes" id="UP001383192"/>
    </source>
</evidence>
<proteinExistence type="predicted"/>
<dbReference type="EMBL" id="JAYKXP010000116">
    <property type="protein sequence ID" value="KAK7025344.1"/>
    <property type="molecule type" value="Genomic_DNA"/>
</dbReference>
<gene>
    <name evidence="1" type="ORF">VNI00_016055</name>
</gene>
<organism evidence="1 2">
    <name type="scientific">Paramarasmius palmivorus</name>
    <dbReference type="NCBI Taxonomy" id="297713"/>
    <lineage>
        <taxon>Eukaryota</taxon>
        <taxon>Fungi</taxon>
        <taxon>Dikarya</taxon>
        <taxon>Basidiomycota</taxon>
        <taxon>Agaricomycotina</taxon>
        <taxon>Agaricomycetes</taxon>
        <taxon>Agaricomycetidae</taxon>
        <taxon>Agaricales</taxon>
        <taxon>Marasmiineae</taxon>
        <taxon>Marasmiaceae</taxon>
        <taxon>Paramarasmius</taxon>
    </lineage>
</organism>
<evidence type="ECO:0000313" key="1">
    <source>
        <dbReference type="EMBL" id="KAK7025344.1"/>
    </source>
</evidence>
<reference evidence="1 2" key="1">
    <citation type="submission" date="2024-01" db="EMBL/GenBank/DDBJ databases">
        <title>A draft genome for a cacao thread blight-causing isolate of Paramarasmius palmivorus.</title>
        <authorList>
            <person name="Baruah I.K."/>
            <person name="Bukari Y."/>
            <person name="Amoako-Attah I."/>
            <person name="Meinhardt L.W."/>
            <person name="Bailey B.A."/>
            <person name="Cohen S.P."/>
        </authorList>
    </citation>
    <scope>NUCLEOTIDE SEQUENCE [LARGE SCALE GENOMIC DNA]</scope>
    <source>
        <strain evidence="1 2">GH-12</strain>
    </source>
</reference>
<dbReference type="Proteomes" id="UP001383192">
    <property type="component" value="Unassembled WGS sequence"/>
</dbReference>
<sequence length="126" mass="14084">MGFDFRPLLDPDDQGEGSAQIKGIHADGAPHSFRLFYFEQTGSNGFPENSCITRELEGFTDGLSRPWIGPLVVVWDEDGVITAENLEEKAEEIVTQINNFYEHFVRDDGVPFDRGDEGDATDDDVE</sequence>
<keyword evidence="2" id="KW-1185">Reference proteome</keyword>
<accession>A0AAW0BJF6</accession>
<comment type="caution">
    <text evidence="1">The sequence shown here is derived from an EMBL/GenBank/DDBJ whole genome shotgun (WGS) entry which is preliminary data.</text>
</comment>
<name>A0AAW0BJF6_9AGAR</name>
<dbReference type="AlphaFoldDB" id="A0AAW0BJF6"/>
<protein>
    <submittedName>
        <fullName evidence="1">Uncharacterized protein</fullName>
    </submittedName>
</protein>